<dbReference type="Pfam" id="PF10502">
    <property type="entry name" value="Peptidase_S26"/>
    <property type="match status" value="1"/>
</dbReference>
<reference evidence="4 5" key="2">
    <citation type="journal article" date="2020" name="Cell Rep.">
        <title>Acquisition and Adaptation of Ultra-small Parasitic Reduced Genome Bacteria to Mammalian Hosts.</title>
        <authorList>
            <person name="McLean J.S."/>
            <person name="Bor B."/>
            <person name="Kerns K.A."/>
            <person name="Liu Q."/>
            <person name="To T.T."/>
            <person name="Solden L."/>
            <person name="Hendrickson E.L."/>
            <person name="Wrighton K."/>
            <person name="Shi W."/>
            <person name="He X."/>
        </authorList>
    </citation>
    <scope>NUCLEOTIDE SEQUENCE [LARGE SCALE GENOMIC DNA]</scope>
    <source>
        <strain evidence="4 5">TM7_CMJM_G6_1_HOT_870</strain>
    </source>
</reference>
<dbReference type="InterPro" id="IPR019533">
    <property type="entry name" value="Peptidase_S26"/>
</dbReference>
<dbReference type="InterPro" id="IPR036286">
    <property type="entry name" value="LexA/Signal_pep-like_sf"/>
</dbReference>
<comment type="catalytic activity">
    <reaction evidence="2">
        <text>Cleavage of hydrophobic, N-terminal signal or leader sequences from secreted and periplasmic proteins.</text>
        <dbReference type="EC" id="3.4.21.89"/>
    </reaction>
</comment>
<dbReference type="PRINTS" id="PR00727">
    <property type="entry name" value="LEADERPTASE"/>
</dbReference>
<accession>A0ABY0FK35</accession>
<dbReference type="Proteomes" id="UP001190925">
    <property type="component" value="Unassembled WGS sequence"/>
</dbReference>
<gene>
    <name evidence="4" type="primary">sipT</name>
    <name evidence="4" type="ORF">G6CMJM_00324</name>
</gene>
<evidence type="ECO:0000313" key="5">
    <source>
        <dbReference type="Proteomes" id="UP001190925"/>
    </source>
</evidence>
<dbReference type="GO" id="GO:0009003">
    <property type="term" value="F:signal peptidase activity"/>
    <property type="evidence" value="ECO:0007669"/>
    <property type="project" value="UniProtKB-EC"/>
</dbReference>
<evidence type="ECO:0000256" key="2">
    <source>
        <dbReference type="RuleBase" id="RU362042"/>
    </source>
</evidence>
<feature type="transmembrane region" description="Helical" evidence="2">
    <location>
        <begin position="12"/>
        <end position="37"/>
    </location>
</feature>
<dbReference type="EC" id="3.4.21.89" evidence="2"/>
<keyword evidence="2" id="KW-0472">Membrane</keyword>
<dbReference type="PANTHER" id="PTHR43390">
    <property type="entry name" value="SIGNAL PEPTIDASE I"/>
    <property type="match status" value="1"/>
</dbReference>
<dbReference type="SUPFAM" id="SSF51306">
    <property type="entry name" value="LexA/Signal peptidase"/>
    <property type="match status" value="1"/>
</dbReference>
<reference evidence="4 5" key="1">
    <citation type="journal article" date="2018" name="bioRxiv">
        <title>Evidence of independent acquisition and adaption of ultra-small bacteria to human hosts across the highly diverse yet reduced genomes of the phylum Saccharibacteria.</title>
        <authorList>
            <person name="McLean J.S."/>
            <person name="Bor B."/>
            <person name="To T.T."/>
            <person name="Liu Q."/>
            <person name="Kearns K.A."/>
            <person name="Solden L.M."/>
            <person name="Wrighton K.C."/>
            <person name="He X."/>
            <person name="Shi W."/>
        </authorList>
    </citation>
    <scope>NUCLEOTIDE SEQUENCE [LARGE SCALE GENOMIC DNA]</scope>
    <source>
        <strain evidence="4 5">TM7_CMJM_G6_1_HOT_870</strain>
    </source>
</reference>
<keyword evidence="2" id="KW-1133">Transmembrane helix</keyword>
<evidence type="ECO:0000313" key="4">
    <source>
        <dbReference type="EMBL" id="RYC72675.1"/>
    </source>
</evidence>
<evidence type="ECO:0000256" key="1">
    <source>
        <dbReference type="ARBA" id="ARBA00009370"/>
    </source>
</evidence>
<feature type="domain" description="Peptidase S26" evidence="3">
    <location>
        <begin position="19"/>
        <end position="191"/>
    </location>
</feature>
<evidence type="ECO:0000259" key="3">
    <source>
        <dbReference type="Pfam" id="PF10502"/>
    </source>
</evidence>
<keyword evidence="2" id="KW-0645">Protease</keyword>
<name>A0ABY0FK35_9BACT</name>
<keyword evidence="2 4" id="KW-0378">Hydrolase</keyword>
<dbReference type="CDD" id="cd06530">
    <property type="entry name" value="S26_SPase_I"/>
    <property type="match status" value="1"/>
</dbReference>
<dbReference type="NCBIfam" id="TIGR02227">
    <property type="entry name" value="sigpep_I_bact"/>
    <property type="match status" value="1"/>
</dbReference>
<proteinExistence type="inferred from homology"/>
<dbReference type="InterPro" id="IPR000223">
    <property type="entry name" value="Pept_S26A_signal_pept_1"/>
</dbReference>
<comment type="subcellular location">
    <subcellularLocation>
        <location evidence="2">Membrane</location>
        <topology evidence="2">Single-pass type II membrane protein</topology>
    </subcellularLocation>
</comment>
<keyword evidence="2" id="KW-0812">Transmembrane</keyword>
<organism evidence="4 5">
    <name type="scientific">Candidatus Nanogingivalis gingivitcus</name>
    <dbReference type="NCBI Taxonomy" id="2171992"/>
    <lineage>
        <taxon>Bacteria</taxon>
        <taxon>Candidatus Saccharimonadota</taxon>
        <taxon>Candidatus Nanosyncoccalia</taxon>
        <taxon>Candidatus Nanogingivales</taxon>
        <taxon>Candidatus Nanogingivalaceae</taxon>
        <taxon>Candidatus Nanogingivalis</taxon>
    </lineage>
</organism>
<keyword evidence="5" id="KW-1185">Reference proteome</keyword>
<sequence length="205" mass="23311">MKSSFWQRHQRLSDILGIFAFIFAVTIGTILINSFLFQSFTVVGSSMANTLHNGDKVIINRLHSTWASISNKPYKPERGDIIVFENPQYVTGMREQYLIKRVIAFAGEKVKVKDGVMTVYNNKHPDGFNPDKEIFNSEPKAFTSHDGEWVVPEGDIFVSGDNREGSNSYDSRSGLGTVPLYKIIGPVSFRLFPFDKIRTFNYQQK</sequence>
<dbReference type="EMBL" id="PRLK01000004">
    <property type="protein sequence ID" value="RYC72675.1"/>
    <property type="molecule type" value="Genomic_DNA"/>
</dbReference>
<dbReference type="Gene3D" id="2.10.109.10">
    <property type="entry name" value="Umud Fragment, subunit A"/>
    <property type="match status" value="1"/>
</dbReference>
<protein>
    <recommendedName>
        <fullName evidence="2">Signal peptidase I</fullName>
        <ecNumber evidence="2">3.4.21.89</ecNumber>
    </recommendedName>
</protein>
<dbReference type="RefSeq" id="WP_129718740.1">
    <property type="nucleotide sequence ID" value="NZ_PRLK01000004.1"/>
</dbReference>
<comment type="caution">
    <text evidence="4">The sequence shown here is derived from an EMBL/GenBank/DDBJ whole genome shotgun (WGS) entry which is preliminary data.</text>
</comment>
<comment type="similarity">
    <text evidence="1 2">Belongs to the peptidase S26 family.</text>
</comment>
<dbReference type="PANTHER" id="PTHR43390:SF1">
    <property type="entry name" value="CHLOROPLAST PROCESSING PEPTIDASE"/>
    <property type="match status" value="1"/>
</dbReference>